<evidence type="ECO:0000256" key="1">
    <source>
        <dbReference type="SAM" id="MobiDB-lite"/>
    </source>
</evidence>
<gene>
    <name evidence="2" type="ORF">SBVP1_0081</name>
</gene>
<name>A0A0B5HAI4_9CAUD</name>
<feature type="compositionally biased region" description="Acidic residues" evidence="1">
    <location>
        <begin position="31"/>
        <end position="86"/>
    </location>
</feature>
<dbReference type="GeneID" id="26625677"/>
<reference evidence="2 3" key="1">
    <citation type="submission" date="2014-12" db="EMBL/GenBank/DDBJ databases">
        <title>Complete genome sequences of three Vibrio cholerae specific bacteriophages.</title>
        <authorList>
            <person name="Bhandare S.G."/>
            <person name="Warry A."/>
            <person name="Emes R.D."/>
            <person name="Hooton S.P.T."/>
            <person name="Barrow P.A."/>
            <person name="Atterbury R.J."/>
        </authorList>
    </citation>
    <scope>NUCLEOTIDE SEQUENCE [LARGE SCALE GENOMIC DNA]</scope>
</reference>
<dbReference type="RefSeq" id="YP_009198599.1">
    <property type="nucleotide sequence ID" value="NC_028799.1"/>
</dbReference>
<dbReference type="Proteomes" id="UP000031803">
    <property type="component" value="Segment"/>
</dbReference>
<accession>A0A0B5HAI4</accession>
<keyword evidence="3" id="KW-1185">Reference proteome</keyword>
<protein>
    <recommendedName>
        <fullName evidence="4">Tape measure protein</fullName>
    </recommendedName>
</protein>
<dbReference type="EMBL" id="KP280062">
    <property type="protein sequence ID" value="AJF40739.1"/>
    <property type="molecule type" value="Genomic_DNA"/>
</dbReference>
<dbReference type="KEGG" id="vg:26625677"/>
<sequence>MSDQTNETVDIFSMGSDEFASLDLSTIGSEVSEEESTEEVDSTLDEQVEEAQEESEEYIDVEGADDDELSDEEETEEQEETPEPSEEASINYEQEYKKLIGTPIKANGREITINSIEEAEKLIQLGAGYYKNMEALKPARKVIAMLEKHNLMDESQLSFAIDLLNKNPQAINKLISDLDLEEIVDEKNSQYSPKNYSVSETELNVDEALKQIEHTPTYARTVNVLGKEWDAESRKMIQQTPALIEVINSHMGNGMFDTVTAEVERRKMLGSIPVGTPAIVAYKLVGDELYAQGNNSSAPNAQLGQQINQLKANAVVPPIRKPSETVKKDKLAAGKPKAKQSTVTEQFEDIFALDSETFKKKYLK</sequence>
<proteinExistence type="predicted"/>
<evidence type="ECO:0000313" key="3">
    <source>
        <dbReference type="Proteomes" id="UP000031803"/>
    </source>
</evidence>
<evidence type="ECO:0000313" key="2">
    <source>
        <dbReference type="EMBL" id="AJF40739.1"/>
    </source>
</evidence>
<feature type="region of interest" description="Disordered" evidence="1">
    <location>
        <begin position="23"/>
        <end position="89"/>
    </location>
</feature>
<dbReference type="OrthoDB" id="7031at10239"/>
<organism evidence="2 3">
    <name type="scientific">Vibrio phage phi 1</name>
    <dbReference type="NCBI Taxonomy" id="1589297"/>
    <lineage>
        <taxon>Viruses</taxon>
        <taxon>Duplodnaviria</taxon>
        <taxon>Heunggongvirae</taxon>
        <taxon>Uroviricota</taxon>
        <taxon>Caudoviricetes</taxon>
        <taxon>Schitoviridae</taxon>
        <taxon>Pacinivirus</taxon>
        <taxon>Pacinivirus phi1</taxon>
    </lineage>
</organism>
<evidence type="ECO:0008006" key="4">
    <source>
        <dbReference type="Google" id="ProtNLM"/>
    </source>
</evidence>